<dbReference type="SUPFAM" id="SSF48371">
    <property type="entry name" value="ARM repeat"/>
    <property type="match status" value="1"/>
</dbReference>
<evidence type="ECO:0000256" key="3">
    <source>
        <dbReference type="ARBA" id="ARBA00022927"/>
    </source>
</evidence>
<dbReference type="EMBL" id="KN834869">
    <property type="protein sequence ID" value="KIK51233.1"/>
    <property type="molecule type" value="Genomic_DNA"/>
</dbReference>
<dbReference type="InterPro" id="IPR000225">
    <property type="entry name" value="Armadillo"/>
</dbReference>
<evidence type="ECO:0000313" key="6">
    <source>
        <dbReference type="Proteomes" id="UP000053593"/>
    </source>
</evidence>
<dbReference type="InterPro" id="IPR011989">
    <property type="entry name" value="ARM-like"/>
</dbReference>
<dbReference type="Proteomes" id="UP000053593">
    <property type="component" value="Unassembled WGS sequence"/>
</dbReference>
<dbReference type="PANTHER" id="PTHR23316">
    <property type="entry name" value="IMPORTIN ALPHA"/>
    <property type="match status" value="1"/>
</dbReference>
<organism evidence="5 6">
    <name type="scientific">Collybiopsis luxurians FD-317 M1</name>
    <dbReference type="NCBI Taxonomy" id="944289"/>
    <lineage>
        <taxon>Eukaryota</taxon>
        <taxon>Fungi</taxon>
        <taxon>Dikarya</taxon>
        <taxon>Basidiomycota</taxon>
        <taxon>Agaricomycotina</taxon>
        <taxon>Agaricomycetes</taxon>
        <taxon>Agaricomycetidae</taxon>
        <taxon>Agaricales</taxon>
        <taxon>Marasmiineae</taxon>
        <taxon>Omphalotaceae</taxon>
        <taxon>Collybiopsis</taxon>
        <taxon>Collybiopsis luxurians</taxon>
    </lineage>
</organism>
<feature type="non-terminal residue" evidence="5">
    <location>
        <position position="199"/>
    </location>
</feature>
<dbReference type="Pfam" id="PF00514">
    <property type="entry name" value="Arm"/>
    <property type="match status" value="3"/>
</dbReference>
<accession>A0A0D0C8W8</accession>
<keyword evidence="6" id="KW-1185">Reference proteome</keyword>
<dbReference type="PROSITE" id="PS50176">
    <property type="entry name" value="ARM_REPEAT"/>
    <property type="match status" value="1"/>
</dbReference>
<dbReference type="AlphaFoldDB" id="A0A0D0C8W8"/>
<reference evidence="5 6" key="1">
    <citation type="submission" date="2014-04" db="EMBL/GenBank/DDBJ databases">
        <title>Evolutionary Origins and Diversification of the Mycorrhizal Mutualists.</title>
        <authorList>
            <consortium name="DOE Joint Genome Institute"/>
            <consortium name="Mycorrhizal Genomics Consortium"/>
            <person name="Kohler A."/>
            <person name="Kuo A."/>
            <person name="Nagy L.G."/>
            <person name="Floudas D."/>
            <person name="Copeland A."/>
            <person name="Barry K.W."/>
            <person name="Cichocki N."/>
            <person name="Veneault-Fourrey C."/>
            <person name="LaButti K."/>
            <person name="Lindquist E.A."/>
            <person name="Lipzen A."/>
            <person name="Lundell T."/>
            <person name="Morin E."/>
            <person name="Murat C."/>
            <person name="Riley R."/>
            <person name="Ohm R."/>
            <person name="Sun H."/>
            <person name="Tunlid A."/>
            <person name="Henrissat B."/>
            <person name="Grigoriev I.V."/>
            <person name="Hibbett D.S."/>
            <person name="Martin F."/>
        </authorList>
    </citation>
    <scope>NUCLEOTIDE SEQUENCE [LARGE SCALE GENOMIC DNA]</scope>
    <source>
        <strain evidence="5 6">FD-317 M1</strain>
    </source>
</reference>
<keyword evidence="2" id="KW-0813">Transport</keyword>
<dbReference type="InterPro" id="IPR016024">
    <property type="entry name" value="ARM-type_fold"/>
</dbReference>
<comment type="similarity">
    <text evidence="1">Belongs to the importin alpha family.</text>
</comment>
<feature type="repeat" description="ARM" evidence="4">
    <location>
        <begin position="111"/>
        <end position="139"/>
    </location>
</feature>
<protein>
    <recommendedName>
        <fullName evidence="7">Importin subunit alpha</fullName>
    </recommendedName>
</protein>
<dbReference type="GO" id="GO:0015031">
    <property type="term" value="P:protein transport"/>
    <property type="evidence" value="ECO:0007669"/>
    <property type="project" value="UniProtKB-KW"/>
</dbReference>
<proteinExistence type="inferred from homology"/>
<sequence>SVLRTATWTLSNFCRGKSPQPNWELISPSLPVLTKLLYSFDDEILINVCWTLSFLPDGKNRIQAVIESSICRHLVELLMHNSTLIQTPALQSIGNIATGNSLQTQVVIASGTLPALLSLLSSPKDGIRRVACRTISNITAGFPSQIQAVIDANIIPPLMNILQNADFKTRKEACWAISSATYGGPSHIQYLVRLGCIKP</sequence>
<evidence type="ECO:0008006" key="7">
    <source>
        <dbReference type="Google" id="ProtNLM"/>
    </source>
</evidence>
<keyword evidence="3" id="KW-0653">Protein transport</keyword>
<evidence type="ECO:0000313" key="5">
    <source>
        <dbReference type="EMBL" id="KIK51233.1"/>
    </source>
</evidence>
<dbReference type="SMART" id="SM00185">
    <property type="entry name" value="ARM"/>
    <property type="match status" value="4"/>
</dbReference>
<name>A0A0D0C8W8_9AGAR</name>
<dbReference type="HOGENOM" id="CLU_018084_1_0_1"/>
<gene>
    <name evidence="5" type="ORF">GYMLUDRAFT_145743</name>
</gene>
<evidence type="ECO:0000256" key="2">
    <source>
        <dbReference type="ARBA" id="ARBA00022448"/>
    </source>
</evidence>
<evidence type="ECO:0000256" key="4">
    <source>
        <dbReference type="PROSITE-ProRule" id="PRU00259"/>
    </source>
</evidence>
<feature type="non-terminal residue" evidence="5">
    <location>
        <position position="1"/>
    </location>
</feature>
<dbReference type="OrthoDB" id="29145at2759"/>
<evidence type="ECO:0000256" key="1">
    <source>
        <dbReference type="ARBA" id="ARBA00010394"/>
    </source>
</evidence>
<dbReference type="Gene3D" id="1.25.10.10">
    <property type="entry name" value="Leucine-rich Repeat Variant"/>
    <property type="match status" value="1"/>
</dbReference>